<reference evidence="3" key="1">
    <citation type="submission" date="2017-02" db="EMBL/GenBank/DDBJ databases">
        <authorList>
            <person name="Varghese N."/>
            <person name="Submissions S."/>
        </authorList>
    </citation>
    <scope>NUCLEOTIDE SEQUENCE [LARGE SCALE GENOMIC DNA]</scope>
    <source>
        <strain evidence="3">DSM 22720</strain>
    </source>
</reference>
<dbReference type="EMBL" id="FUXU01000032">
    <property type="protein sequence ID" value="SKA56565.1"/>
    <property type="molecule type" value="Genomic_DNA"/>
</dbReference>
<dbReference type="Pfam" id="PF16473">
    <property type="entry name" value="Rv2179c-like"/>
    <property type="match status" value="1"/>
</dbReference>
<organism evidence="2 3">
    <name type="scientific">Enterovibrio nigricans DSM 22720</name>
    <dbReference type="NCBI Taxonomy" id="1121868"/>
    <lineage>
        <taxon>Bacteria</taxon>
        <taxon>Pseudomonadati</taxon>
        <taxon>Pseudomonadota</taxon>
        <taxon>Gammaproteobacteria</taxon>
        <taxon>Vibrionales</taxon>
        <taxon>Vibrionaceae</taxon>
        <taxon>Enterovibrio</taxon>
    </lineage>
</organism>
<dbReference type="SUPFAM" id="SSF53098">
    <property type="entry name" value="Ribonuclease H-like"/>
    <property type="match status" value="1"/>
</dbReference>
<dbReference type="Proteomes" id="UP000190162">
    <property type="component" value="Unassembled WGS sequence"/>
</dbReference>
<accession>A0A1T4UVC6</accession>
<dbReference type="PROSITE" id="PS51257">
    <property type="entry name" value="PROKAR_LIPOPROTEIN"/>
    <property type="match status" value="1"/>
</dbReference>
<dbReference type="Gene3D" id="3.30.420.10">
    <property type="entry name" value="Ribonuclease H-like superfamily/Ribonuclease H"/>
    <property type="match status" value="1"/>
</dbReference>
<keyword evidence="3" id="KW-1185">Reference proteome</keyword>
<proteinExistence type="predicted"/>
<feature type="domain" description="3'-5' exoribonuclease Rv2179c-like" evidence="1">
    <location>
        <begin position="3"/>
        <end position="177"/>
    </location>
</feature>
<protein>
    <recommendedName>
        <fullName evidence="1">3'-5' exoribonuclease Rv2179c-like domain-containing protein</fullName>
    </recommendedName>
</protein>
<evidence type="ECO:0000259" key="1">
    <source>
        <dbReference type="Pfam" id="PF16473"/>
    </source>
</evidence>
<sequence length="192" mass="21687">MKDLMLDIETMGNGSNAAIISVGACFFNIETGEIGNTFHQQINLQSAVNAGFDMDASTVMWWMQQSDEARSKFYPNSKSEGIHRVLLNFRTFIKETNESCKVWGNGAAFDNVILRNAFKKCTTIGEPWHFYNDMDVRTIVRLGREIGFDPKRDMPFEGVKHDALADAIHQAKYVSAIYQKLLKPLSEATAHE</sequence>
<dbReference type="RefSeq" id="WP_078752904.1">
    <property type="nucleotide sequence ID" value="NZ_FUXU01000032.1"/>
</dbReference>
<dbReference type="AlphaFoldDB" id="A0A1T4UVC6"/>
<dbReference type="GO" id="GO:0003676">
    <property type="term" value="F:nucleic acid binding"/>
    <property type="evidence" value="ECO:0007669"/>
    <property type="project" value="InterPro"/>
</dbReference>
<name>A0A1T4UVC6_9GAMM</name>
<gene>
    <name evidence="2" type="ORF">SAMN02745132_02585</name>
</gene>
<dbReference type="InterPro" id="IPR012337">
    <property type="entry name" value="RNaseH-like_sf"/>
</dbReference>
<evidence type="ECO:0000313" key="3">
    <source>
        <dbReference type="Proteomes" id="UP000190162"/>
    </source>
</evidence>
<dbReference type="InterPro" id="IPR036397">
    <property type="entry name" value="RNaseH_sf"/>
</dbReference>
<dbReference type="InterPro" id="IPR033390">
    <property type="entry name" value="Rv2179c-like"/>
</dbReference>
<dbReference type="OrthoDB" id="256590at2"/>
<evidence type="ECO:0000313" key="2">
    <source>
        <dbReference type="EMBL" id="SKA56565.1"/>
    </source>
</evidence>